<name>A0A9D1NYK3_9FIRM</name>
<dbReference type="GO" id="GO:0006308">
    <property type="term" value="P:DNA catabolic process"/>
    <property type="evidence" value="ECO:0007669"/>
    <property type="project" value="UniProtKB-UniRule"/>
</dbReference>
<dbReference type="HAMAP" id="MF_00337">
    <property type="entry name" value="Exonuc_7_S"/>
    <property type="match status" value="1"/>
</dbReference>
<evidence type="ECO:0000256" key="1">
    <source>
        <dbReference type="ARBA" id="ARBA00009998"/>
    </source>
</evidence>
<reference evidence="8" key="1">
    <citation type="submission" date="2020-10" db="EMBL/GenBank/DDBJ databases">
        <authorList>
            <person name="Gilroy R."/>
        </authorList>
    </citation>
    <scope>NUCLEOTIDE SEQUENCE</scope>
    <source>
        <strain evidence="8">ChiBcec6-7307</strain>
    </source>
</reference>
<keyword evidence="5 6" id="KW-0269">Exonuclease</keyword>
<evidence type="ECO:0000313" key="9">
    <source>
        <dbReference type="Proteomes" id="UP000886889"/>
    </source>
</evidence>
<comment type="caution">
    <text evidence="8">The sequence shown here is derived from an EMBL/GenBank/DDBJ whole genome shotgun (WGS) entry which is preliminary data.</text>
</comment>
<dbReference type="Gene3D" id="1.10.287.1040">
    <property type="entry name" value="Exonuclease VII, small subunit"/>
    <property type="match status" value="1"/>
</dbReference>
<organism evidence="8 9">
    <name type="scientific">Candidatus Merdiplasma excrementigallinarum</name>
    <dbReference type="NCBI Taxonomy" id="2840864"/>
    <lineage>
        <taxon>Bacteria</taxon>
        <taxon>Bacillati</taxon>
        <taxon>Bacillota</taxon>
        <taxon>Clostridia</taxon>
        <taxon>Lachnospirales</taxon>
        <taxon>Lachnospiraceae</taxon>
        <taxon>Lachnospiraceae incertae sedis</taxon>
        <taxon>Candidatus Merdiplasma</taxon>
    </lineage>
</organism>
<gene>
    <name evidence="6 8" type="primary">xseB</name>
    <name evidence="8" type="ORF">IAC80_02255</name>
</gene>
<dbReference type="Proteomes" id="UP000886889">
    <property type="component" value="Unassembled WGS sequence"/>
</dbReference>
<comment type="catalytic activity">
    <reaction evidence="6">
        <text>Exonucleolytic cleavage in either 5'- to 3'- or 3'- to 5'-direction to yield nucleoside 5'-phosphates.</text>
        <dbReference type="EC" id="3.1.11.6"/>
    </reaction>
</comment>
<keyword evidence="4 6" id="KW-0378">Hydrolase</keyword>
<evidence type="ECO:0000256" key="2">
    <source>
        <dbReference type="ARBA" id="ARBA00022490"/>
    </source>
</evidence>
<protein>
    <recommendedName>
        <fullName evidence="6">Exodeoxyribonuclease 7 small subunit</fullName>
        <ecNumber evidence="6">3.1.11.6</ecNumber>
    </recommendedName>
    <alternativeName>
        <fullName evidence="6">Exodeoxyribonuclease VII small subunit</fullName>
        <shortName evidence="6">Exonuclease VII small subunit</shortName>
    </alternativeName>
</protein>
<dbReference type="InterPro" id="IPR037004">
    <property type="entry name" value="Exonuc_VII_ssu_sf"/>
</dbReference>
<proteinExistence type="inferred from homology"/>
<dbReference type="NCBIfam" id="TIGR01280">
    <property type="entry name" value="xseB"/>
    <property type="match status" value="1"/>
</dbReference>
<dbReference type="Pfam" id="PF02609">
    <property type="entry name" value="Exonuc_VII_S"/>
    <property type="match status" value="1"/>
</dbReference>
<feature type="coiled-coil region" evidence="7">
    <location>
        <begin position="11"/>
        <end position="38"/>
    </location>
</feature>
<dbReference type="InterPro" id="IPR003761">
    <property type="entry name" value="Exonuc_VII_S"/>
</dbReference>
<comment type="function">
    <text evidence="6">Bidirectionally degrades single-stranded DNA into large acid-insoluble oligonucleotides, which are then degraded further into small acid-soluble oligonucleotides.</text>
</comment>
<dbReference type="EC" id="3.1.11.6" evidence="6"/>
<sequence length="75" mass="8868">MEKKQTETKRELTLEESFDRLEAMIGRLEERETSLEESIQIYQEGMKLLKKCGEKIDLAEKKVLKTDEEGELDEF</sequence>
<dbReference type="PANTHER" id="PTHR34137:SF1">
    <property type="entry name" value="EXODEOXYRIBONUCLEASE 7 SMALL SUBUNIT"/>
    <property type="match status" value="1"/>
</dbReference>
<evidence type="ECO:0000256" key="6">
    <source>
        <dbReference type="HAMAP-Rule" id="MF_00337"/>
    </source>
</evidence>
<comment type="similarity">
    <text evidence="1 6">Belongs to the XseB family.</text>
</comment>
<dbReference type="EMBL" id="DVOS01000025">
    <property type="protein sequence ID" value="HIV22742.1"/>
    <property type="molecule type" value="Genomic_DNA"/>
</dbReference>
<evidence type="ECO:0000256" key="7">
    <source>
        <dbReference type="SAM" id="Coils"/>
    </source>
</evidence>
<evidence type="ECO:0000256" key="3">
    <source>
        <dbReference type="ARBA" id="ARBA00022722"/>
    </source>
</evidence>
<keyword evidence="7" id="KW-0175">Coiled coil</keyword>
<evidence type="ECO:0000313" key="8">
    <source>
        <dbReference type="EMBL" id="HIV22742.1"/>
    </source>
</evidence>
<evidence type="ECO:0000256" key="5">
    <source>
        <dbReference type="ARBA" id="ARBA00022839"/>
    </source>
</evidence>
<dbReference type="PANTHER" id="PTHR34137">
    <property type="entry name" value="EXODEOXYRIBONUCLEASE 7 SMALL SUBUNIT"/>
    <property type="match status" value="1"/>
</dbReference>
<dbReference type="GO" id="GO:0005829">
    <property type="term" value="C:cytosol"/>
    <property type="evidence" value="ECO:0007669"/>
    <property type="project" value="TreeGrafter"/>
</dbReference>
<keyword evidence="2 6" id="KW-0963">Cytoplasm</keyword>
<dbReference type="SUPFAM" id="SSF116842">
    <property type="entry name" value="XseB-like"/>
    <property type="match status" value="1"/>
</dbReference>
<comment type="subunit">
    <text evidence="6">Heterooligomer composed of large and small subunits.</text>
</comment>
<dbReference type="GO" id="GO:0008855">
    <property type="term" value="F:exodeoxyribonuclease VII activity"/>
    <property type="evidence" value="ECO:0007669"/>
    <property type="project" value="UniProtKB-UniRule"/>
</dbReference>
<accession>A0A9D1NYK3</accession>
<keyword evidence="3 6" id="KW-0540">Nuclease</keyword>
<dbReference type="GO" id="GO:0009318">
    <property type="term" value="C:exodeoxyribonuclease VII complex"/>
    <property type="evidence" value="ECO:0007669"/>
    <property type="project" value="UniProtKB-UniRule"/>
</dbReference>
<evidence type="ECO:0000256" key="4">
    <source>
        <dbReference type="ARBA" id="ARBA00022801"/>
    </source>
</evidence>
<comment type="subcellular location">
    <subcellularLocation>
        <location evidence="6">Cytoplasm</location>
    </subcellularLocation>
</comment>
<dbReference type="AlphaFoldDB" id="A0A9D1NYK3"/>
<reference evidence="8" key="2">
    <citation type="journal article" date="2021" name="PeerJ">
        <title>Extensive microbial diversity within the chicken gut microbiome revealed by metagenomics and culture.</title>
        <authorList>
            <person name="Gilroy R."/>
            <person name="Ravi A."/>
            <person name="Getino M."/>
            <person name="Pursley I."/>
            <person name="Horton D.L."/>
            <person name="Alikhan N.F."/>
            <person name="Baker D."/>
            <person name="Gharbi K."/>
            <person name="Hall N."/>
            <person name="Watson M."/>
            <person name="Adriaenssens E.M."/>
            <person name="Foster-Nyarko E."/>
            <person name="Jarju S."/>
            <person name="Secka A."/>
            <person name="Antonio M."/>
            <person name="Oren A."/>
            <person name="Chaudhuri R.R."/>
            <person name="La Ragione R."/>
            <person name="Hildebrand F."/>
            <person name="Pallen M.J."/>
        </authorList>
    </citation>
    <scope>NUCLEOTIDE SEQUENCE</scope>
    <source>
        <strain evidence="8">ChiBcec6-7307</strain>
    </source>
</reference>